<keyword evidence="13" id="KW-1185">Reference proteome</keyword>
<name>A0A8J2NB00_9PLEO</name>
<keyword evidence="5" id="KW-0560">Oxidoreductase</keyword>
<dbReference type="Gene3D" id="3.40.50.980">
    <property type="match status" value="2"/>
</dbReference>
<dbReference type="Pfam" id="PF02770">
    <property type="entry name" value="Acyl-CoA_dh_M"/>
    <property type="match status" value="1"/>
</dbReference>
<evidence type="ECO:0000256" key="3">
    <source>
        <dbReference type="ARBA" id="ARBA00022630"/>
    </source>
</evidence>
<dbReference type="InterPro" id="IPR006089">
    <property type="entry name" value="Acyl-CoA_DH_CS"/>
</dbReference>
<evidence type="ECO:0000259" key="9">
    <source>
        <dbReference type="Pfam" id="PF02770"/>
    </source>
</evidence>
<comment type="similarity">
    <text evidence="2">Belongs to the acyl-CoA dehydrogenase family.</text>
</comment>
<dbReference type="SUPFAM" id="SSF56801">
    <property type="entry name" value="Acetyl-CoA synthetase-like"/>
    <property type="match status" value="1"/>
</dbReference>
<organism evidence="12 13">
    <name type="scientific">Alternaria atra</name>
    <dbReference type="NCBI Taxonomy" id="119953"/>
    <lineage>
        <taxon>Eukaryota</taxon>
        <taxon>Fungi</taxon>
        <taxon>Dikarya</taxon>
        <taxon>Ascomycota</taxon>
        <taxon>Pezizomycotina</taxon>
        <taxon>Dothideomycetes</taxon>
        <taxon>Pleosporomycetidae</taxon>
        <taxon>Pleosporales</taxon>
        <taxon>Pleosporineae</taxon>
        <taxon>Pleosporaceae</taxon>
        <taxon>Alternaria</taxon>
        <taxon>Alternaria sect. Ulocladioides</taxon>
    </lineage>
</organism>
<dbReference type="Pfam" id="PF00441">
    <property type="entry name" value="Acyl-CoA_dh_1"/>
    <property type="match status" value="1"/>
</dbReference>
<dbReference type="GO" id="GO:0006552">
    <property type="term" value="P:L-leucine catabolic process"/>
    <property type="evidence" value="ECO:0007669"/>
    <property type="project" value="TreeGrafter"/>
</dbReference>
<dbReference type="InterPro" id="IPR037069">
    <property type="entry name" value="AcylCoA_DH/ox_N_sf"/>
</dbReference>
<comment type="catalytic activity">
    <reaction evidence="6">
        <text>(2S)-2-methylbutanoyl-CoA + oxidized [electron-transfer flavoprotein] + H(+) = (2E)-2-methylbut-2-enoyl-CoA + reduced [electron-transfer flavoprotein]</text>
        <dbReference type="Rhea" id="RHEA:48256"/>
        <dbReference type="Rhea" id="RHEA-COMP:10685"/>
        <dbReference type="Rhea" id="RHEA-COMP:10686"/>
        <dbReference type="ChEBI" id="CHEBI:15378"/>
        <dbReference type="ChEBI" id="CHEBI:57337"/>
        <dbReference type="ChEBI" id="CHEBI:57692"/>
        <dbReference type="ChEBI" id="CHEBI:58307"/>
        <dbReference type="ChEBI" id="CHEBI:88166"/>
    </reaction>
    <physiologicalReaction direction="left-to-right" evidence="6">
        <dbReference type="Rhea" id="RHEA:48257"/>
    </physiologicalReaction>
</comment>
<dbReference type="PROSITE" id="PS00073">
    <property type="entry name" value="ACYL_COA_DH_2"/>
    <property type="match status" value="1"/>
</dbReference>
<keyword evidence="3" id="KW-0285">Flavoprotein</keyword>
<feature type="domain" description="AMP-dependent synthetase/ligase" evidence="8">
    <location>
        <begin position="463"/>
        <end position="853"/>
    </location>
</feature>
<evidence type="ECO:0000313" key="12">
    <source>
        <dbReference type="EMBL" id="CAG5185380.1"/>
    </source>
</evidence>
<feature type="domain" description="Acyl-CoA dehydrogenase/oxidase C-terminal" evidence="7">
    <location>
        <begin position="268"/>
        <end position="409"/>
    </location>
</feature>
<dbReference type="Pfam" id="PF00501">
    <property type="entry name" value="AMP-binding"/>
    <property type="match status" value="1"/>
</dbReference>
<dbReference type="InterPro" id="IPR009100">
    <property type="entry name" value="AcylCoA_DH/oxidase_NM_dom_sf"/>
</dbReference>
<feature type="domain" description="AMP-binding enzyme C-terminal" evidence="11">
    <location>
        <begin position="907"/>
        <end position="989"/>
    </location>
</feature>
<dbReference type="PROSITE" id="PS00455">
    <property type="entry name" value="AMP_BINDING"/>
    <property type="match status" value="1"/>
</dbReference>
<evidence type="ECO:0000256" key="4">
    <source>
        <dbReference type="ARBA" id="ARBA00022827"/>
    </source>
</evidence>
<comment type="cofactor">
    <cofactor evidence="1">
        <name>FAD</name>
        <dbReference type="ChEBI" id="CHEBI:57692"/>
    </cofactor>
</comment>
<dbReference type="PANTHER" id="PTHR43884:SF18">
    <property type="entry name" value="ISOVALERYL-COENZYME A DEHYDROGENASE"/>
    <property type="match status" value="1"/>
</dbReference>
<dbReference type="InterPro" id="IPR009075">
    <property type="entry name" value="AcylCo_DH/oxidase_C"/>
</dbReference>
<dbReference type="InterPro" id="IPR045851">
    <property type="entry name" value="AMP-bd_C_sf"/>
</dbReference>
<dbReference type="FunFam" id="1.20.140.10:FF:000001">
    <property type="entry name" value="Acyl-CoA dehydrogenase"/>
    <property type="match status" value="1"/>
</dbReference>
<dbReference type="Gene3D" id="3.30.300.30">
    <property type="match status" value="1"/>
</dbReference>
<dbReference type="InterPro" id="IPR000873">
    <property type="entry name" value="AMP-dep_synth/lig_dom"/>
</dbReference>
<dbReference type="OrthoDB" id="6509636at2759"/>
<sequence>MASLAPRLLTRSIRQTRIRPAAVLSTTTRYASTKHPKAFTPPTQSDLDELRDSVRDFAQREIPEELAARTDKQNEFPNEMWQKFGEAGFLGITADEEFGGLAMGYQAHCVVMEELSRASGSIGLSYAAHSQLCVNQLMLNGNAEQKKKYLPGLISGEKIGGLAMSEHSAGSDVVSMKTTAKEVDGGYLLNGTKMWITNGPDAHVIVVYAKTEPDAASKGITAFILETSTKGFSVANKLDKLGMRGSNTGELVFEDVFVPRENVLGEINRGVRVLMEGLDLERLVLSAGPLGLMQASLDNVLPYTHQRKQFGMPIAHNQLVQGKLADMYTKYRASQAFTYSVARAVDESHASPDIKTQDCAGAILYAAERASEVAADAVQLMGGMGYMNEVPVGRILRDAKLYEIGAGTKFSLHRQLRLTIYTPPNMPFNPPSWVPKLPFDPPDSIPICDFMLDEHYGRHPLGYSNKPFICGLTGKAYTCLDMRDRVDYLARGLAKELGFHPNEATEWDKVIAVFSVNTIDTLPLAWATHRLGGIQSPANAAYSAAELEYQLKNSGAKALFTCVPLLETARQAAKNSGIPENRIYILEVPESFAGKKTPKGLKTVDDLIREGEKLDRLPRLNWKKGDGARRTAFLCYSSGTSGLPKGVMISHKNVIANTMQITTYEKPYRDTIIKDVRIQSDYTEIALGLLPMSHIYGLVVICHANVYRGDGVVVLPKFEFASTLQAIQDYQINSLFLVPPIIILMTKNKSLLDKYDLSSVWSIFTGAAPLGQETAEDLSKLFPTWKIRQGYGLTETCTVVSSSSPDDIWFGSSGSLLPSTECKIVTIEGVEITGYDQPGELLVKSPSVVLGYLNNDKANAETFQDGYMRTGDEAVFKKGPNGHEHVFIVDRIKELIKVQGHQVAPAELEAHLLTHPAVNDCAVIQIPNEKTGEVPKAFVVKSPSVGLEENDRILAREIQKHVEEHKARYKWISGGIEFIDEIPKSPSGKILRRLLRDKEKEKRRQAGSKL</sequence>
<dbReference type="EMBL" id="CAJRGZ010000030">
    <property type="protein sequence ID" value="CAG5185380.1"/>
    <property type="molecule type" value="Genomic_DNA"/>
</dbReference>
<evidence type="ECO:0008006" key="14">
    <source>
        <dbReference type="Google" id="ProtNLM"/>
    </source>
</evidence>
<dbReference type="AlphaFoldDB" id="A0A8J2NB00"/>
<dbReference type="Pfam" id="PF02771">
    <property type="entry name" value="Acyl-CoA_dh_N"/>
    <property type="match status" value="1"/>
</dbReference>
<accession>A0A8J2NB00</accession>
<dbReference type="FunFam" id="2.40.110.10:FF:000004">
    <property type="entry name" value="Isovaleryl-CoA dehydrogenase, mitochondrial"/>
    <property type="match status" value="1"/>
</dbReference>
<gene>
    <name evidence="12" type="ORF">ALTATR162_LOCUS11290</name>
</gene>
<evidence type="ECO:0000313" key="13">
    <source>
        <dbReference type="Proteomes" id="UP000676310"/>
    </source>
</evidence>
<evidence type="ECO:0000256" key="2">
    <source>
        <dbReference type="ARBA" id="ARBA00009347"/>
    </source>
</evidence>
<evidence type="ECO:0000259" key="8">
    <source>
        <dbReference type="Pfam" id="PF00501"/>
    </source>
</evidence>
<dbReference type="CDD" id="cd05911">
    <property type="entry name" value="Firefly_Luc_like"/>
    <property type="match status" value="1"/>
</dbReference>
<dbReference type="InterPro" id="IPR013786">
    <property type="entry name" value="AcylCoA_DH/ox_N"/>
</dbReference>
<evidence type="ECO:0000259" key="10">
    <source>
        <dbReference type="Pfam" id="PF02771"/>
    </source>
</evidence>
<dbReference type="InterPro" id="IPR046373">
    <property type="entry name" value="Acyl-CoA_Oxase/DH_mid-dom_sf"/>
</dbReference>
<dbReference type="GO" id="GO:0050660">
    <property type="term" value="F:flavin adenine dinucleotide binding"/>
    <property type="evidence" value="ECO:0007669"/>
    <property type="project" value="InterPro"/>
</dbReference>
<dbReference type="InterPro" id="IPR020845">
    <property type="entry name" value="AMP-binding_CS"/>
</dbReference>
<dbReference type="SUPFAM" id="SSF56645">
    <property type="entry name" value="Acyl-CoA dehydrogenase NM domain-like"/>
    <property type="match status" value="1"/>
</dbReference>
<feature type="domain" description="Acyl-CoA dehydrogenase/oxidase N-terminal" evidence="10">
    <location>
        <begin position="46"/>
        <end position="157"/>
    </location>
</feature>
<reference evidence="12" key="1">
    <citation type="submission" date="2021-05" db="EMBL/GenBank/DDBJ databases">
        <authorList>
            <person name="Stam R."/>
        </authorList>
    </citation>
    <scope>NUCLEOTIDE SEQUENCE</scope>
    <source>
        <strain evidence="12">CS162</strain>
    </source>
</reference>
<evidence type="ECO:0000256" key="5">
    <source>
        <dbReference type="ARBA" id="ARBA00023002"/>
    </source>
</evidence>
<dbReference type="SUPFAM" id="SSF47203">
    <property type="entry name" value="Acyl-CoA dehydrogenase C-terminal domain-like"/>
    <property type="match status" value="1"/>
</dbReference>
<dbReference type="InterPro" id="IPR006091">
    <property type="entry name" value="Acyl-CoA_Oxase/DH_mid-dom"/>
</dbReference>
<comment type="caution">
    <text evidence="12">The sequence shown here is derived from an EMBL/GenBank/DDBJ whole genome shotgun (WGS) entry which is preliminary data.</text>
</comment>
<dbReference type="Pfam" id="PF13193">
    <property type="entry name" value="AMP-binding_C"/>
    <property type="match status" value="1"/>
</dbReference>
<dbReference type="GeneID" id="67011546"/>
<dbReference type="Gene3D" id="1.10.540.10">
    <property type="entry name" value="Acyl-CoA dehydrogenase/oxidase, N-terminal domain"/>
    <property type="match status" value="1"/>
</dbReference>
<dbReference type="GO" id="GO:0008470">
    <property type="term" value="F:3-methylbutanoyl-CoA dehydrogenase activity"/>
    <property type="evidence" value="ECO:0007669"/>
    <property type="project" value="TreeGrafter"/>
</dbReference>
<proteinExistence type="inferred from homology"/>
<keyword evidence="4" id="KW-0274">FAD</keyword>
<evidence type="ECO:0000259" key="11">
    <source>
        <dbReference type="Pfam" id="PF13193"/>
    </source>
</evidence>
<evidence type="ECO:0000259" key="7">
    <source>
        <dbReference type="Pfam" id="PF00441"/>
    </source>
</evidence>
<evidence type="ECO:0000256" key="6">
    <source>
        <dbReference type="ARBA" id="ARBA00049552"/>
    </source>
</evidence>
<dbReference type="Gene3D" id="2.30.38.10">
    <property type="entry name" value="Luciferase, Domain 3"/>
    <property type="match status" value="1"/>
</dbReference>
<dbReference type="InterPro" id="IPR025110">
    <property type="entry name" value="AMP-bd_C"/>
</dbReference>
<dbReference type="PROSITE" id="PS00072">
    <property type="entry name" value="ACYL_COA_DH_1"/>
    <property type="match status" value="1"/>
</dbReference>
<dbReference type="FunFam" id="1.10.540.10:FF:000021">
    <property type="entry name" value="Isovaleryl-CoA dehydrogenase IvdA"/>
    <property type="match status" value="1"/>
</dbReference>
<dbReference type="RefSeq" id="XP_043174867.1">
    <property type="nucleotide sequence ID" value="XM_043318932.1"/>
</dbReference>
<dbReference type="Proteomes" id="UP000676310">
    <property type="component" value="Unassembled WGS sequence"/>
</dbReference>
<dbReference type="InterPro" id="IPR036250">
    <property type="entry name" value="AcylCo_DH-like_C"/>
</dbReference>
<feature type="domain" description="Acyl-CoA oxidase/dehydrogenase middle" evidence="9">
    <location>
        <begin position="162"/>
        <end position="256"/>
    </location>
</feature>
<protein>
    <recommendedName>
        <fullName evidence="14">Acyl-CoA synthetase</fullName>
    </recommendedName>
</protein>
<dbReference type="PANTHER" id="PTHR43884">
    <property type="entry name" value="ACYL-COA DEHYDROGENASE"/>
    <property type="match status" value="1"/>
</dbReference>
<dbReference type="Gene3D" id="2.40.110.10">
    <property type="entry name" value="Butyryl-CoA Dehydrogenase, subunit A, domain 2"/>
    <property type="match status" value="1"/>
</dbReference>
<evidence type="ECO:0000256" key="1">
    <source>
        <dbReference type="ARBA" id="ARBA00001974"/>
    </source>
</evidence>
<dbReference type="Gene3D" id="1.20.140.10">
    <property type="entry name" value="Butyryl-CoA Dehydrogenase, subunit A, domain 3"/>
    <property type="match status" value="1"/>
</dbReference>